<comment type="subcellular location">
    <subcellularLocation>
        <location evidence="10">Cell membrane</location>
        <topology evidence="10">Multi-pass membrane protein</topology>
    </subcellularLocation>
</comment>
<keyword evidence="8 10" id="KW-1133">Transmembrane helix</keyword>
<name>A0ABR9R1X5_9FIRM</name>
<keyword evidence="1 10" id="KW-0813">Transport</keyword>
<dbReference type="InterPro" id="IPR011303">
    <property type="entry name" value="RnfD_bac"/>
</dbReference>
<evidence type="ECO:0000256" key="1">
    <source>
        <dbReference type="ARBA" id="ARBA00022448"/>
    </source>
</evidence>
<evidence type="ECO:0000256" key="3">
    <source>
        <dbReference type="ARBA" id="ARBA00022630"/>
    </source>
</evidence>
<reference evidence="11 12" key="1">
    <citation type="submission" date="2020-10" db="EMBL/GenBank/DDBJ databases">
        <title>ChiBAC.</title>
        <authorList>
            <person name="Zenner C."/>
            <person name="Hitch T.C.A."/>
            <person name="Clavel T."/>
        </authorList>
    </citation>
    <scope>NUCLEOTIDE SEQUENCE [LARGE SCALE GENOMIC DNA]</scope>
    <source>
        <strain evidence="11 12">DSM 109015</strain>
    </source>
</reference>
<dbReference type="PANTHER" id="PTHR30578:SF0">
    <property type="entry name" value="ION-TRANSLOCATING OXIDOREDUCTASE COMPLEX SUBUNIT D"/>
    <property type="match status" value="1"/>
</dbReference>
<comment type="subunit">
    <text evidence="10">The complex is composed of six subunits: RnfA, RnfB, RnfC, RnfD, RnfE and RnfG.</text>
</comment>
<evidence type="ECO:0000256" key="4">
    <source>
        <dbReference type="ARBA" id="ARBA00022643"/>
    </source>
</evidence>
<gene>
    <name evidence="10" type="primary">rnfD</name>
    <name evidence="11" type="ORF">INF35_04960</name>
</gene>
<organism evidence="11 12">
    <name type="scientific">Gemmiger gallinarum</name>
    <dbReference type="NCBI Taxonomy" id="2779354"/>
    <lineage>
        <taxon>Bacteria</taxon>
        <taxon>Bacillati</taxon>
        <taxon>Bacillota</taxon>
        <taxon>Clostridia</taxon>
        <taxon>Eubacteriales</taxon>
        <taxon>Gemmiger</taxon>
    </lineage>
</organism>
<dbReference type="Pfam" id="PF03116">
    <property type="entry name" value="NQR2_RnfD_RnfE"/>
    <property type="match status" value="1"/>
</dbReference>
<dbReference type="NCBIfam" id="TIGR01946">
    <property type="entry name" value="rnfD"/>
    <property type="match status" value="1"/>
</dbReference>
<comment type="function">
    <text evidence="10">Part of a membrane-bound complex that couples electron transfer with translocation of ions across the membrane.</text>
</comment>
<feature type="transmembrane region" description="Helical" evidence="10">
    <location>
        <begin position="96"/>
        <end position="114"/>
    </location>
</feature>
<accession>A0ABR9R1X5</accession>
<feature type="modified residue" description="FMN phosphoryl threonine" evidence="10">
    <location>
        <position position="157"/>
    </location>
</feature>
<evidence type="ECO:0000256" key="5">
    <source>
        <dbReference type="ARBA" id="ARBA00022692"/>
    </source>
</evidence>
<evidence type="ECO:0000313" key="12">
    <source>
        <dbReference type="Proteomes" id="UP000768567"/>
    </source>
</evidence>
<feature type="transmembrane region" description="Helical" evidence="10">
    <location>
        <begin position="259"/>
        <end position="277"/>
    </location>
</feature>
<comment type="caution">
    <text evidence="11">The sequence shown here is derived from an EMBL/GenBank/DDBJ whole genome shotgun (WGS) entry which is preliminary data.</text>
</comment>
<dbReference type="Proteomes" id="UP000768567">
    <property type="component" value="Unassembled WGS sequence"/>
</dbReference>
<keyword evidence="3 10" id="KW-0285">Flavoprotein</keyword>
<evidence type="ECO:0000256" key="10">
    <source>
        <dbReference type="HAMAP-Rule" id="MF_00462"/>
    </source>
</evidence>
<keyword evidence="5 10" id="KW-0812">Transmembrane</keyword>
<keyword evidence="7 10" id="KW-0249">Electron transport</keyword>
<dbReference type="EC" id="7.-.-.-" evidence="10"/>
<dbReference type="PANTHER" id="PTHR30578">
    <property type="entry name" value="ELECTRON TRANSPORT COMPLEX PROTEIN RNFD"/>
    <property type="match status" value="1"/>
</dbReference>
<evidence type="ECO:0000313" key="11">
    <source>
        <dbReference type="EMBL" id="MBE5037131.1"/>
    </source>
</evidence>
<evidence type="ECO:0000256" key="8">
    <source>
        <dbReference type="ARBA" id="ARBA00022989"/>
    </source>
</evidence>
<comment type="similarity">
    <text evidence="10">Belongs to the NqrB/RnfD family.</text>
</comment>
<keyword evidence="10" id="KW-1003">Cell membrane</keyword>
<proteinExistence type="inferred from homology"/>
<dbReference type="HAMAP" id="MF_00462">
    <property type="entry name" value="RsxD_RnfD"/>
    <property type="match status" value="1"/>
</dbReference>
<feature type="transmembrane region" description="Helical" evidence="10">
    <location>
        <begin position="173"/>
        <end position="198"/>
    </location>
</feature>
<keyword evidence="9 10" id="KW-0472">Membrane</keyword>
<evidence type="ECO:0000256" key="9">
    <source>
        <dbReference type="ARBA" id="ARBA00023136"/>
    </source>
</evidence>
<keyword evidence="4 10" id="KW-0288">FMN</keyword>
<dbReference type="RefSeq" id="WP_193500383.1">
    <property type="nucleotide sequence ID" value="NZ_JADCKC010000001.1"/>
</dbReference>
<feature type="transmembrane region" description="Helical" evidence="10">
    <location>
        <begin position="205"/>
        <end position="223"/>
    </location>
</feature>
<comment type="cofactor">
    <cofactor evidence="10">
        <name>FMN</name>
        <dbReference type="ChEBI" id="CHEBI:58210"/>
    </cofactor>
</comment>
<feature type="transmembrane region" description="Helical" evidence="10">
    <location>
        <begin position="48"/>
        <end position="67"/>
    </location>
</feature>
<sequence length="330" mass="34791">MEEQRLIVTASPHIRDSASNRSLMGNVVIALLPTVVASAFIFGMRALLVVAVTTAACVGFEYLYTLLMHKRNPVGDLSAVVTGIILALNVPVGMPLWICIVGAFVAIVIVKQMFGGLGYNVANPALVGRIVLFLGFTSRMTAYVYPDLAVDALASATPLSSSVDQSTVSLLDLFLGLHGGMLGETCILTIVVGLAFLLFTRTISFAIPGSIVGTVFVLTLIASGDLHTAVAEILSGGLMFGAVFMATDYVTSPFTTRGKLIYGIVIGLLTFLIRNFGSMNEGMSYAILMGNLLTPWFNEWGHQIPLGRVKPKKKAENQAAAASAGKGGAA</sequence>
<protein>
    <recommendedName>
        <fullName evidence="10">Ion-translocating oxidoreductase complex subunit D</fullName>
        <ecNumber evidence="10">7.-.-.-</ecNumber>
    </recommendedName>
    <alternativeName>
        <fullName evidence="10">Rnf electron transport complex subunit D</fullName>
    </alternativeName>
</protein>
<evidence type="ECO:0000256" key="7">
    <source>
        <dbReference type="ARBA" id="ARBA00022982"/>
    </source>
</evidence>
<feature type="transmembrane region" description="Helical" evidence="10">
    <location>
        <begin position="229"/>
        <end position="247"/>
    </location>
</feature>
<dbReference type="InterPro" id="IPR004338">
    <property type="entry name" value="NqrB/RnfD"/>
</dbReference>
<dbReference type="EMBL" id="JADCKC010000001">
    <property type="protein sequence ID" value="MBE5037131.1"/>
    <property type="molecule type" value="Genomic_DNA"/>
</dbReference>
<feature type="transmembrane region" description="Helical" evidence="10">
    <location>
        <begin position="23"/>
        <end position="42"/>
    </location>
</feature>
<keyword evidence="6 10" id="KW-1278">Translocase</keyword>
<evidence type="ECO:0000256" key="2">
    <source>
        <dbReference type="ARBA" id="ARBA00022553"/>
    </source>
</evidence>
<keyword evidence="2 10" id="KW-0597">Phosphoprotein</keyword>
<keyword evidence="12" id="KW-1185">Reference proteome</keyword>
<evidence type="ECO:0000256" key="6">
    <source>
        <dbReference type="ARBA" id="ARBA00022967"/>
    </source>
</evidence>